<protein>
    <submittedName>
        <fullName evidence="1">Uncharacterized protein</fullName>
    </submittedName>
</protein>
<evidence type="ECO:0000313" key="1">
    <source>
        <dbReference type="EMBL" id="EYC26691.1"/>
    </source>
</evidence>
<comment type="caution">
    <text evidence="1">The sequence shown here is derived from an EMBL/GenBank/DDBJ whole genome shotgun (WGS) entry which is preliminary data.</text>
</comment>
<reference evidence="2" key="1">
    <citation type="journal article" date="2015" name="Nat. Genet.">
        <title>The genome and transcriptome of the zoonotic hookworm Ancylostoma ceylanicum identify infection-specific gene families.</title>
        <authorList>
            <person name="Schwarz E.M."/>
            <person name="Hu Y."/>
            <person name="Antoshechkin I."/>
            <person name="Miller M.M."/>
            <person name="Sternberg P.W."/>
            <person name="Aroian R.V."/>
        </authorList>
    </citation>
    <scope>NUCLEOTIDE SEQUENCE</scope>
    <source>
        <strain evidence="2">HY135</strain>
    </source>
</reference>
<name>A0A016VHC7_9BILA</name>
<dbReference type="Proteomes" id="UP000024635">
    <property type="component" value="Unassembled WGS sequence"/>
</dbReference>
<accession>A0A016VHC7</accession>
<evidence type="ECO:0000313" key="2">
    <source>
        <dbReference type="Proteomes" id="UP000024635"/>
    </source>
</evidence>
<gene>
    <name evidence="1" type="primary">Acey_s0010.g912</name>
    <name evidence="1" type="ORF">Y032_0010g912</name>
</gene>
<dbReference type="EMBL" id="JARK01001346">
    <property type="protein sequence ID" value="EYC26691.1"/>
    <property type="molecule type" value="Genomic_DNA"/>
</dbReference>
<organism evidence="1 2">
    <name type="scientific">Ancylostoma ceylanicum</name>
    <dbReference type="NCBI Taxonomy" id="53326"/>
    <lineage>
        <taxon>Eukaryota</taxon>
        <taxon>Metazoa</taxon>
        <taxon>Ecdysozoa</taxon>
        <taxon>Nematoda</taxon>
        <taxon>Chromadorea</taxon>
        <taxon>Rhabditida</taxon>
        <taxon>Rhabditina</taxon>
        <taxon>Rhabditomorpha</taxon>
        <taxon>Strongyloidea</taxon>
        <taxon>Ancylostomatidae</taxon>
        <taxon>Ancylostomatinae</taxon>
        <taxon>Ancylostoma</taxon>
    </lineage>
</organism>
<sequence length="96" mass="10667">MLFMMIAYLLDDAFPQQPALPIHYSSLLLWCLSRCRSVWEKLLFAVENCHSGGIFAVCSSASLLFDPGFAAAAECKKPCNDDDDDDPPGRRRAGIR</sequence>
<proteinExistence type="predicted"/>
<keyword evidence="2" id="KW-1185">Reference proteome</keyword>
<dbReference type="AlphaFoldDB" id="A0A016VHC7"/>